<sequence>MQSARMSRFTQALAAASVGLTVSNRGASEQLRHPPAMSEEMMSASFAATTSAVNEARTCCRARCGGSCRPRGSRAPVLATGAATTAAVPGPAERENEAGDLVEPGDRFQASVDGAEKPSGGDQKLPPRDPGALWRAARGVVGMTAPSPPYQLRRTISLTAVNDAQRYLGSESPGSPKREGGGGSKLDDSQIQRTSMRLEGLESFSTLAALFTGFSLQLLSSAIMTDPIDGHSAMMFLVISFSSFGTLLALYATIVFALCSLYGKASLGLNNDDGYLSFITFTAVYREKAFLSLLASMLSLCATFMALLALRCPLMTSCTINAGVAYFCWQSQDHVRRIMGAAQEHVY</sequence>
<gene>
    <name evidence="3" type="ORF">PCOR1329_LOCUS11982</name>
</gene>
<keyword evidence="4" id="KW-1185">Reference proteome</keyword>
<dbReference type="EMBL" id="CAUYUJ010003470">
    <property type="protein sequence ID" value="CAK0805486.1"/>
    <property type="molecule type" value="Genomic_DNA"/>
</dbReference>
<dbReference type="Proteomes" id="UP001189429">
    <property type="component" value="Unassembled WGS sequence"/>
</dbReference>
<keyword evidence="2" id="KW-0472">Membrane</keyword>
<evidence type="ECO:0000256" key="2">
    <source>
        <dbReference type="SAM" id="Phobius"/>
    </source>
</evidence>
<keyword evidence="2" id="KW-1133">Transmembrane helix</keyword>
<feature type="compositionally biased region" description="Low complexity" evidence="1">
    <location>
        <begin position="81"/>
        <end position="91"/>
    </location>
</feature>
<feature type="transmembrane region" description="Helical" evidence="2">
    <location>
        <begin position="236"/>
        <end position="263"/>
    </location>
</feature>
<feature type="transmembrane region" description="Helical" evidence="2">
    <location>
        <begin position="289"/>
        <end position="310"/>
    </location>
</feature>
<evidence type="ECO:0000313" key="4">
    <source>
        <dbReference type="Proteomes" id="UP001189429"/>
    </source>
</evidence>
<feature type="region of interest" description="Disordered" evidence="1">
    <location>
        <begin position="167"/>
        <end position="189"/>
    </location>
</feature>
<feature type="region of interest" description="Disordered" evidence="1">
    <location>
        <begin position="81"/>
        <end position="130"/>
    </location>
</feature>
<evidence type="ECO:0000313" key="3">
    <source>
        <dbReference type="EMBL" id="CAK0805486.1"/>
    </source>
</evidence>
<protein>
    <recommendedName>
        <fullName evidence="5">CASP-like protein</fullName>
    </recommendedName>
</protein>
<reference evidence="3" key="1">
    <citation type="submission" date="2023-10" db="EMBL/GenBank/DDBJ databases">
        <authorList>
            <person name="Chen Y."/>
            <person name="Shah S."/>
            <person name="Dougan E. K."/>
            <person name="Thang M."/>
            <person name="Chan C."/>
        </authorList>
    </citation>
    <scope>NUCLEOTIDE SEQUENCE [LARGE SCALE GENOMIC DNA]</scope>
</reference>
<keyword evidence="2" id="KW-0812">Transmembrane</keyword>
<evidence type="ECO:0008006" key="5">
    <source>
        <dbReference type="Google" id="ProtNLM"/>
    </source>
</evidence>
<name>A0ABN9QHI4_9DINO</name>
<comment type="caution">
    <text evidence="3">The sequence shown here is derived from an EMBL/GenBank/DDBJ whole genome shotgun (WGS) entry which is preliminary data.</text>
</comment>
<accession>A0ABN9QHI4</accession>
<feature type="transmembrane region" description="Helical" evidence="2">
    <location>
        <begin position="204"/>
        <end position="224"/>
    </location>
</feature>
<feature type="compositionally biased region" description="Basic and acidic residues" evidence="1">
    <location>
        <begin position="176"/>
        <end position="189"/>
    </location>
</feature>
<evidence type="ECO:0000256" key="1">
    <source>
        <dbReference type="SAM" id="MobiDB-lite"/>
    </source>
</evidence>
<organism evidence="3 4">
    <name type="scientific">Prorocentrum cordatum</name>
    <dbReference type="NCBI Taxonomy" id="2364126"/>
    <lineage>
        <taxon>Eukaryota</taxon>
        <taxon>Sar</taxon>
        <taxon>Alveolata</taxon>
        <taxon>Dinophyceae</taxon>
        <taxon>Prorocentrales</taxon>
        <taxon>Prorocentraceae</taxon>
        <taxon>Prorocentrum</taxon>
    </lineage>
</organism>
<proteinExistence type="predicted"/>